<dbReference type="Pfam" id="PF11901">
    <property type="entry name" value="DM9"/>
    <property type="match status" value="2"/>
</dbReference>
<keyword evidence="2" id="KW-1185">Reference proteome</keyword>
<dbReference type="InterPro" id="IPR006616">
    <property type="entry name" value="DM9_repeat"/>
</dbReference>
<organism evidence="1 2">
    <name type="scientific">Eumeta variegata</name>
    <name type="common">Bagworm moth</name>
    <name type="synonym">Eumeta japonica</name>
    <dbReference type="NCBI Taxonomy" id="151549"/>
    <lineage>
        <taxon>Eukaryota</taxon>
        <taxon>Metazoa</taxon>
        <taxon>Ecdysozoa</taxon>
        <taxon>Arthropoda</taxon>
        <taxon>Hexapoda</taxon>
        <taxon>Insecta</taxon>
        <taxon>Pterygota</taxon>
        <taxon>Neoptera</taxon>
        <taxon>Endopterygota</taxon>
        <taxon>Lepidoptera</taxon>
        <taxon>Glossata</taxon>
        <taxon>Ditrysia</taxon>
        <taxon>Tineoidea</taxon>
        <taxon>Psychidae</taxon>
        <taxon>Oiketicinae</taxon>
        <taxon>Eumeta</taxon>
    </lineage>
</organism>
<dbReference type="SMART" id="SM00696">
    <property type="entry name" value="DM9"/>
    <property type="match status" value="2"/>
</dbReference>
<name>A0A4C1TT30_EUMVA</name>
<dbReference type="PANTHER" id="PTHR31649">
    <property type="entry name" value="AGAP009604-PA"/>
    <property type="match status" value="1"/>
</dbReference>
<protein>
    <submittedName>
        <fullName evidence="1">Uncharacterized protein</fullName>
    </submittedName>
</protein>
<evidence type="ECO:0000313" key="2">
    <source>
        <dbReference type="Proteomes" id="UP000299102"/>
    </source>
</evidence>
<gene>
    <name evidence="1" type="ORF">EVAR_101991_1</name>
</gene>
<sequence>MGMPQPASFQFEWVPTTPSAAASLSGRAVVAGYEGHDHSPLWVIRARHEGDLVPGKLAIKHKAAYVPWNGKENFVSDIERQESNVFMKLTPVQTTLYPITDVRLPNVRTLRDCMRRHDRVVGHARCVTVAIPQLLENPTKYPDGAYVFKHNIIKVTFYNKILKPVKPRVRYEPRMIGVLCASPSMVRWIQSSNGCVPAGAVPAGNTVQGETLYVGRAKYQGSLTPGKLHPSHRMMYMSYGGQEIPHNAYEVLCAV</sequence>
<dbReference type="Proteomes" id="UP000299102">
    <property type="component" value="Unassembled WGS sequence"/>
</dbReference>
<accession>A0A4C1TT30</accession>
<reference evidence="1 2" key="1">
    <citation type="journal article" date="2019" name="Commun. Biol.">
        <title>The bagworm genome reveals a unique fibroin gene that provides high tensile strength.</title>
        <authorList>
            <person name="Kono N."/>
            <person name="Nakamura H."/>
            <person name="Ohtoshi R."/>
            <person name="Tomita M."/>
            <person name="Numata K."/>
            <person name="Arakawa K."/>
        </authorList>
    </citation>
    <scope>NUCLEOTIDE SEQUENCE [LARGE SCALE GENOMIC DNA]</scope>
</reference>
<dbReference type="PANTHER" id="PTHR31649:SF1">
    <property type="entry name" value="FARNESOIC ACID O-METHYL TRANSFERASE DOMAIN-CONTAINING PROTEIN"/>
    <property type="match status" value="1"/>
</dbReference>
<dbReference type="EMBL" id="BGZK01000083">
    <property type="protein sequence ID" value="GBP16976.1"/>
    <property type="molecule type" value="Genomic_DNA"/>
</dbReference>
<dbReference type="AlphaFoldDB" id="A0A4C1TT30"/>
<proteinExistence type="predicted"/>
<dbReference type="OrthoDB" id="2142040at2759"/>
<evidence type="ECO:0000313" key="1">
    <source>
        <dbReference type="EMBL" id="GBP16976.1"/>
    </source>
</evidence>
<dbReference type="STRING" id="151549.A0A4C1TT30"/>
<comment type="caution">
    <text evidence="1">The sequence shown here is derived from an EMBL/GenBank/DDBJ whole genome shotgun (WGS) entry which is preliminary data.</text>
</comment>